<feature type="transmembrane region" description="Helical" evidence="1">
    <location>
        <begin position="86"/>
        <end position="104"/>
    </location>
</feature>
<feature type="transmembrane region" description="Helical" evidence="1">
    <location>
        <begin position="21"/>
        <end position="40"/>
    </location>
</feature>
<name>A0ABR2X1W9_9FUNG</name>
<keyword evidence="1" id="KW-0812">Transmembrane</keyword>
<keyword evidence="1" id="KW-1133">Transmembrane helix</keyword>
<comment type="caution">
    <text evidence="2">The sequence shown here is derived from an EMBL/GenBank/DDBJ whole genome shotgun (WGS) entry which is preliminary data.</text>
</comment>
<keyword evidence="1" id="KW-0472">Membrane</keyword>
<evidence type="ECO:0000256" key="1">
    <source>
        <dbReference type="SAM" id="Phobius"/>
    </source>
</evidence>
<keyword evidence="3" id="KW-1185">Reference proteome</keyword>
<evidence type="ECO:0000313" key="2">
    <source>
        <dbReference type="EMBL" id="KAK9767759.1"/>
    </source>
</evidence>
<gene>
    <name evidence="2" type="ORF">K7432_002188</name>
</gene>
<feature type="transmembrane region" description="Helical" evidence="1">
    <location>
        <begin position="52"/>
        <end position="74"/>
    </location>
</feature>
<dbReference type="Proteomes" id="UP001479436">
    <property type="component" value="Unassembled WGS sequence"/>
</dbReference>
<sequence>MKTVRIPIINSCCFCINLRTATLVLSSLGIFSHLYSALMIRQVSKSQESIFYTLWVLYSYISMAICGAGAFGVYKNRKKLLKFFALYYWVDLAFGFFLSILFSIKAFNLEDSICQELESNRMSKINLDICHQFYNNAALAALVAHSLSLVVRLHYSLAVWSYYRQTNTTRYTHIGSSETTDSLFEMDFEDNAK</sequence>
<reference evidence="2 3" key="1">
    <citation type="submission" date="2023-04" db="EMBL/GenBank/DDBJ databases">
        <title>Genome of Basidiobolus ranarum AG-B5.</title>
        <authorList>
            <person name="Stajich J.E."/>
            <person name="Carter-House D."/>
            <person name="Gryganskyi A."/>
        </authorList>
    </citation>
    <scope>NUCLEOTIDE SEQUENCE [LARGE SCALE GENOMIC DNA]</scope>
    <source>
        <strain evidence="2 3">AG-B5</strain>
    </source>
</reference>
<organism evidence="2 3">
    <name type="scientific">Basidiobolus ranarum</name>
    <dbReference type="NCBI Taxonomy" id="34480"/>
    <lineage>
        <taxon>Eukaryota</taxon>
        <taxon>Fungi</taxon>
        <taxon>Fungi incertae sedis</taxon>
        <taxon>Zoopagomycota</taxon>
        <taxon>Entomophthoromycotina</taxon>
        <taxon>Basidiobolomycetes</taxon>
        <taxon>Basidiobolales</taxon>
        <taxon>Basidiobolaceae</taxon>
        <taxon>Basidiobolus</taxon>
    </lineage>
</organism>
<accession>A0ABR2X1W9</accession>
<dbReference type="EMBL" id="JASJQH010000056">
    <property type="protein sequence ID" value="KAK9767759.1"/>
    <property type="molecule type" value="Genomic_DNA"/>
</dbReference>
<evidence type="ECO:0000313" key="3">
    <source>
        <dbReference type="Proteomes" id="UP001479436"/>
    </source>
</evidence>
<protein>
    <submittedName>
        <fullName evidence="2">Uncharacterized protein</fullName>
    </submittedName>
</protein>
<proteinExistence type="predicted"/>